<dbReference type="KEGG" id="vhl:BME96_03665"/>
<feature type="domain" description="Pre-toxin TG" evidence="3">
    <location>
        <begin position="8"/>
        <end position="57"/>
    </location>
</feature>
<gene>
    <name evidence="4" type="ORF">BME96_03665</name>
</gene>
<evidence type="ECO:0000259" key="3">
    <source>
        <dbReference type="Pfam" id="PF14449"/>
    </source>
</evidence>
<evidence type="ECO:0000313" key="5">
    <source>
        <dbReference type="Proteomes" id="UP000182945"/>
    </source>
</evidence>
<dbReference type="EMBL" id="CP017962">
    <property type="protein sequence ID" value="APC47319.1"/>
    <property type="molecule type" value="Genomic_DNA"/>
</dbReference>
<organism evidence="4 5">
    <name type="scientific">Virgibacillus halodenitrificans</name>
    <name type="common">Bacillus halodenitrificans</name>
    <dbReference type="NCBI Taxonomy" id="1482"/>
    <lineage>
        <taxon>Bacteria</taxon>
        <taxon>Bacillati</taxon>
        <taxon>Bacillota</taxon>
        <taxon>Bacilli</taxon>
        <taxon>Bacillales</taxon>
        <taxon>Bacillaceae</taxon>
        <taxon>Virgibacillus</taxon>
    </lineage>
</organism>
<name>A0AAC9NK52_VIRHA</name>
<sequence length="63" mass="6955">MENRPWYQKAWDTVSTFTGEVTGYYDMKRAATGIDPMTGEELSEADRVKAATFAAAGFIPFVG</sequence>
<dbReference type="Pfam" id="PF14449">
    <property type="entry name" value="PT-TG"/>
    <property type="match status" value="1"/>
</dbReference>
<keyword evidence="2" id="KW-0964">Secreted</keyword>
<accession>A0AAC9NK52</accession>
<reference evidence="4 5" key="1">
    <citation type="submission" date="2016-11" db="EMBL/GenBank/DDBJ databases">
        <title>Complete genome sequencing of Virgibacillus halodenitrificans PDB-F2.</title>
        <authorList>
            <person name="Sun Z."/>
            <person name="Zhou Y."/>
            <person name="Li H."/>
        </authorList>
    </citation>
    <scope>NUCLEOTIDE SEQUENCE [LARGE SCALE GENOMIC DNA]</scope>
    <source>
        <strain evidence="4 5">PDB-F2</strain>
    </source>
</reference>
<protein>
    <recommendedName>
        <fullName evidence="3">Pre-toxin TG domain-containing protein</fullName>
    </recommendedName>
</protein>
<evidence type="ECO:0000256" key="2">
    <source>
        <dbReference type="ARBA" id="ARBA00022525"/>
    </source>
</evidence>
<evidence type="ECO:0000256" key="1">
    <source>
        <dbReference type="ARBA" id="ARBA00004613"/>
    </source>
</evidence>
<evidence type="ECO:0000313" key="4">
    <source>
        <dbReference type="EMBL" id="APC47319.1"/>
    </source>
</evidence>
<dbReference type="GO" id="GO:0005576">
    <property type="term" value="C:extracellular region"/>
    <property type="evidence" value="ECO:0007669"/>
    <property type="project" value="UniProtKB-SubCell"/>
</dbReference>
<proteinExistence type="predicted"/>
<dbReference type="InterPro" id="IPR027797">
    <property type="entry name" value="PT-TG_dom"/>
</dbReference>
<dbReference type="AlphaFoldDB" id="A0AAC9NK52"/>
<comment type="subcellular location">
    <subcellularLocation>
        <location evidence="1">Secreted</location>
    </subcellularLocation>
</comment>
<dbReference type="Proteomes" id="UP000182945">
    <property type="component" value="Chromosome"/>
</dbReference>